<gene>
    <name evidence="16" type="ORF">A5648_03795</name>
</gene>
<evidence type="ECO:0000256" key="13">
    <source>
        <dbReference type="ARBA" id="ARBA00031251"/>
    </source>
</evidence>
<dbReference type="GO" id="GO:0046835">
    <property type="term" value="P:carbohydrate phosphorylation"/>
    <property type="evidence" value="ECO:0007669"/>
    <property type="project" value="UniProtKB-ARBA"/>
</dbReference>
<evidence type="ECO:0000256" key="10">
    <source>
        <dbReference type="ARBA" id="ARBA00022840"/>
    </source>
</evidence>
<accession>A0A1A3TXZ5</accession>
<evidence type="ECO:0000256" key="7">
    <source>
        <dbReference type="ARBA" id="ARBA00022679"/>
    </source>
</evidence>
<evidence type="ECO:0000259" key="15">
    <source>
        <dbReference type="Pfam" id="PF18085"/>
    </source>
</evidence>
<keyword evidence="7" id="KW-0808">Transferase</keyword>
<evidence type="ECO:0000256" key="4">
    <source>
        <dbReference type="ARBA" id="ARBA00011962"/>
    </source>
</evidence>
<dbReference type="Gene3D" id="3.90.1200.10">
    <property type="match status" value="1"/>
</dbReference>
<evidence type="ECO:0000256" key="2">
    <source>
        <dbReference type="ARBA" id="ARBA00006219"/>
    </source>
</evidence>
<feature type="domain" description="Maltokinase N-terminal cap" evidence="15">
    <location>
        <begin position="16"/>
        <end position="96"/>
    </location>
</feature>
<evidence type="ECO:0000256" key="5">
    <source>
        <dbReference type="ARBA" id="ARBA00013882"/>
    </source>
</evidence>
<dbReference type="RefSeq" id="WP_065024743.1">
    <property type="nucleotide sequence ID" value="NZ_LZMF01000073.1"/>
</dbReference>
<dbReference type="SUPFAM" id="SSF56112">
    <property type="entry name" value="Protein kinase-like (PK-like)"/>
    <property type="match status" value="1"/>
</dbReference>
<keyword evidence="12" id="KW-0119">Carbohydrate metabolism</keyword>
<keyword evidence="11" id="KW-0320">Glycogen biosynthesis</keyword>
<keyword evidence="10" id="KW-0067">ATP-binding</keyword>
<comment type="subunit">
    <text evidence="3">Monomer.</text>
</comment>
<comment type="caution">
    <text evidence="16">The sequence shown here is derived from an EMBL/GenBank/DDBJ whole genome shotgun (WGS) entry which is preliminary data.</text>
</comment>
<dbReference type="EMBL" id="LZMF01000073">
    <property type="protein sequence ID" value="OBK87493.1"/>
    <property type="molecule type" value="Genomic_DNA"/>
</dbReference>
<evidence type="ECO:0000256" key="12">
    <source>
        <dbReference type="ARBA" id="ARBA00023277"/>
    </source>
</evidence>
<dbReference type="AlphaFoldDB" id="A0A1A3TXZ5"/>
<evidence type="ECO:0000256" key="6">
    <source>
        <dbReference type="ARBA" id="ARBA00022600"/>
    </source>
</evidence>
<evidence type="ECO:0000256" key="8">
    <source>
        <dbReference type="ARBA" id="ARBA00022741"/>
    </source>
</evidence>
<dbReference type="UniPathway" id="UPA00164"/>
<protein>
    <recommendedName>
        <fullName evidence="5">Maltokinase</fullName>
        <ecNumber evidence="4">2.7.1.175</ecNumber>
    </recommendedName>
    <alternativeName>
        <fullName evidence="13">Maltose-1-phosphate synthase</fullName>
    </alternativeName>
</protein>
<keyword evidence="6" id="KW-0321">Glycogen metabolism</keyword>
<dbReference type="GO" id="GO:0005524">
    <property type="term" value="F:ATP binding"/>
    <property type="evidence" value="ECO:0007669"/>
    <property type="project" value="UniProtKB-KW"/>
</dbReference>
<dbReference type="InterPro" id="IPR011009">
    <property type="entry name" value="Kinase-like_dom_sf"/>
</dbReference>
<keyword evidence="8" id="KW-0547">Nucleotide-binding</keyword>
<evidence type="ECO:0000313" key="16">
    <source>
        <dbReference type="EMBL" id="OBK87493.1"/>
    </source>
</evidence>
<dbReference type="GO" id="GO:0005992">
    <property type="term" value="P:trehalose biosynthetic process"/>
    <property type="evidence" value="ECO:0007669"/>
    <property type="project" value="UniProtKB-ARBA"/>
</dbReference>
<evidence type="ECO:0000256" key="3">
    <source>
        <dbReference type="ARBA" id="ARBA00011245"/>
    </source>
</evidence>
<comment type="catalytic activity">
    <reaction evidence="14">
        <text>D-maltose + ATP = alpha-maltose 1-phosphate + ADP + H(+)</text>
        <dbReference type="Rhea" id="RHEA:31915"/>
        <dbReference type="ChEBI" id="CHEBI:15378"/>
        <dbReference type="ChEBI" id="CHEBI:17306"/>
        <dbReference type="ChEBI" id="CHEBI:30616"/>
        <dbReference type="ChEBI" id="CHEBI:63576"/>
        <dbReference type="ChEBI" id="CHEBI:456216"/>
        <dbReference type="EC" id="2.7.1.175"/>
    </reaction>
</comment>
<dbReference type="Pfam" id="PF18085">
    <property type="entry name" value="Mak_N_cap"/>
    <property type="match status" value="1"/>
</dbReference>
<evidence type="ECO:0000256" key="11">
    <source>
        <dbReference type="ARBA" id="ARBA00023056"/>
    </source>
</evidence>
<dbReference type="InterPro" id="IPR040999">
    <property type="entry name" value="Mak_N_cap"/>
</dbReference>
<dbReference type="GO" id="GO:0005978">
    <property type="term" value="P:glycogen biosynthetic process"/>
    <property type="evidence" value="ECO:0007669"/>
    <property type="project" value="UniProtKB-UniPathway"/>
</dbReference>
<comment type="similarity">
    <text evidence="2">Belongs to the aminoglycoside phosphotransferase family.</text>
</comment>
<proteinExistence type="inferred from homology"/>
<comment type="pathway">
    <text evidence="1">Glycan biosynthesis; glycogen biosynthesis.</text>
</comment>
<evidence type="ECO:0000313" key="17">
    <source>
        <dbReference type="Proteomes" id="UP000093759"/>
    </source>
</evidence>
<dbReference type="EC" id="2.7.1.175" evidence="4"/>
<dbReference type="FunFam" id="3.90.1200.10:FF:000010">
    <property type="entry name" value="Maltokinase"/>
    <property type="match status" value="1"/>
</dbReference>
<organism evidence="16 17">
    <name type="scientific">Mycolicibacter sinensis (strain JDM601)</name>
    <name type="common">Mycobacterium sinense</name>
    <dbReference type="NCBI Taxonomy" id="875328"/>
    <lineage>
        <taxon>Bacteria</taxon>
        <taxon>Bacillati</taxon>
        <taxon>Actinomycetota</taxon>
        <taxon>Actinomycetes</taxon>
        <taxon>Mycobacteriales</taxon>
        <taxon>Mycobacteriaceae</taxon>
        <taxon>Mycolicibacter</taxon>
    </lineage>
</organism>
<evidence type="ECO:0000256" key="1">
    <source>
        <dbReference type="ARBA" id="ARBA00004964"/>
    </source>
</evidence>
<sequence>MTGGSSEPADLPWAEWMATRRWYAGRNRELAGADPVLTVPLEDGLDLVLIDVAYTEGASERYQVLVSWDVELPPEYAQVAMIGTHRGRTAYDALYDAAATRILLSLIDSSAQRGDVTFTPEAGAALPAGAGARVSEAEQSNTSVIVEEEAVLKVFRRLKEGINPDIELNAALGQAANPHVPRLLGSYRIELPGESEPYALGMVSEYAVNSAEGWAMATASVRDLFAEADLYAYEVGGDFAGESYRLGEAVASVHRTLAESLGTAEADFPAQALLSRLSATAATVPEIRPHVAAIEQRFGELAGEKITVQRVHGDLHLGQVLRTPNTWLLIDFEGEPGAPLAERRRPDSPLRDVAGVLRSYEYAAYGKLADLSRDGQDRQLATRAREWLDRCQSAFCDGYAAESGADPRDSVALLSAYEIDKAVYEAGYEARHRPSWLPIPLRALTRFTAVNPA</sequence>
<dbReference type="GO" id="GO:0016301">
    <property type="term" value="F:kinase activity"/>
    <property type="evidence" value="ECO:0007669"/>
    <property type="project" value="UniProtKB-KW"/>
</dbReference>
<reference evidence="17" key="1">
    <citation type="submission" date="2016-06" db="EMBL/GenBank/DDBJ databases">
        <authorList>
            <person name="Sutton G."/>
            <person name="Brinkac L."/>
            <person name="Sanka R."/>
            <person name="Adams M."/>
            <person name="Lau E."/>
            <person name="Garcia-Basteiro A."/>
            <person name="Lopez-Varela E."/>
            <person name="Palencia S."/>
        </authorList>
    </citation>
    <scope>NUCLEOTIDE SEQUENCE [LARGE SCALE GENOMIC DNA]</scope>
    <source>
        <strain evidence="17">1274684.2</strain>
    </source>
</reference>
<evidence type="ECO:0000256" key="9">
    <source>
        <dbReference type="ARBA" id="ARBA00022777"/>
    </source>
</evidence>
<dbReference type="Proteomes" id="UP000093759">
    <property type="component" value="Unassembled WGS sequence"/>
</dbReference>
<name>A0A1A3TXZ5_MYCSD</name>
<evidence type="ECO:0000256" key="14">
    <source>
        <dbReference type="ARBA" id="ARBA00049067"/>
    </source>
</evidence>
<keyword evidence="9 16" id="KW-0418">Kinase</keyword>